<evidence type="ECO:0000313" key="3">
    <source>
        <dbReference type="EMBL" id="GMT37441.1"/>
    </source>
</evidence>
<feature type="non-terminal residue" evidence="3">
    <location>
        <position position="1"/>
    </location>
</feature>
<reference evidence="3" key="1">
    <citation type="submission" date="2023-10" db="EMBL/GenBank/DDBJ databases">
        <title>Genome assembly of Pristionchus species.</title>
        <authorList>
            <person name="Yoshida K."/>
            <person name="Sommer R.J."/>
        </authorList>
    </citation>
    <scope>NUCLEOTIDE SEQUENCE</scope>
    <source>
        <strain evidence="3">RS5133</strain>
    </source>
</reference>
<comment type="caution">
    <text evidence="3">The sequence shown here is derived from an EMBL/GenBank/DDBJ whole genome shotgun (WGS) entry which is preliminary data.</text>
</comment>
<proteinExistence type="predicted"/>
<evidence type="ECO:0000313" key="2">
    <source>
        <dbReference type="EMBL" id="GMT33344.1"/>
    </source>
</evidence>
<name>A0AAV5WYG0_9BILA</name>
<dbReference type="AlphaFoldDB" id="A0AAV5WYG0"/>
<dbReference type="EMBL" id="BTSY01000006">
    <property type="protein sequence ID" value="GMT33344.1"/>
    <property type="molecule type" value="Genomic_DNA"/>
</dbReference>
<keyword evidence="1" id="KW-0812">Transmembrane</keyword>
<evidence type="ECO:0000256" key="1">
    <source>
        <dbReference type="SAM" id="Phobius"/>
    </source>
</evidence>
<keyword evidence="4" id="KW-1185">Reference proteome</keyword>
<keyword evidence="1" id="KW-1133">Transmembrane helix</keyword>
<evidence type="ECO:0008006" key="5">
    <source>
        <dbReference type="Google" id="ProtNLM"/>
    </source>
</evidence>
<dbReference type="EMBL" id="BTSY01000138">
    <property type="protein sequence ID" value="GMT37441.1"/>
    <property type="molecule type" value="Genomic_DNA"/>
</dbReference>
<organism evidence="3 4">
    <name type="scientific">Pristionchus fissidentatus</name>
    <dbReference type="NCBI Taxonomy" id="1538716"/>
    <lineage>
        <taxon>Eukaryota</taxon>
        <taxon>Metazoa</taxon>
        <taxon>Ecdysozoa</taxon>
        <taxon>Nematoda</taxon>
        <taxon>Chromadorea</taxon>
        <taxon>Rhabditida</taxon>
        <taxon>Rhabditina</taxon>
        <taxon>Diplogasteromorpha</taxon>
        <taxon>Diplogasteroidea</taxon>
        <taxon>Neodiplogasteridae</taxon>
        <taxon>Pristionchus</taxon>
    </lineage>
</organism>
<protein>
    <recommendedName>
        <fullName evidence="5">G protein-coupled receptor</fullName>
    </recommendedName>
</protein>
<evidence type="ECO:0000313" key="4">
    <source>
        <dbReference type="Proteomes" id="UP001432322"/>
    </source>
</evidence>
<accession>A0AAV5WYG0</accession>
<keyword evidence="1" id="KW-0472">Membrane</keyword>
<dbReference type="Proteomes" id="UP001432322">
    <property type="component" value="Unassembled WGS sequence"/>
</dbReference>
<sequence length="86" mass="10099">QIIKALMTSIYFAYLIINGTFTFLANRELIRMKKSVKSDSSTSRSVLCQQRNMLIIVMACSISHFIKALHQSFVRIRKIRNWKYLL</sequence>
<gene>
    <name evidence="2" type="ORF">PFISCL1PPCAC_24641</name>
    <name evidence="3" type="ORF">PFISCL1PPCAC_28738</name>
</gene>
<feature type="transmembrane region" description="Helical" evidence="1">
    <location>
        <begin position="6"/>
        <end position="25"/>
    </location>
</feature>